<organism evidence="1 2">
    <name type="scientific">Yersinia enterocolitica subsp. palearctica serotype O:3 (strain DSM 13030 / CIP 106945 / Y11)</name>
    <dbReference type="NCBI Taxonomy" id="930944"/>
    <lineage>
        <taxon>Bacteria</taxon>
        <taxon>Pseudomonadati</taxon>
        <taxon>Pseudomonadota</taxon>
        <taxon>Gammaproteobacteria</taxon>
        <taxon>Enterobacterales</taxon>
        <taxon>Yersiniaceae</taxon>
        <taxon>Yersinia</taxon>
    </lineage>
</organism>
<name>A0A0H3NYH4_YERE1</name>
<accession>A0A0H3NYH4</accession>
<protein>
    <submittedName>
        <fullName evidence="1">Uncharacterized protein</fullName>
    </submittedName>
</protein>
<dbReference type="Proteomes" id="UP000008084">
    <property type="component" value="Chromosome"/>
</dbReference>
<evidence type="ECO:0000313" key="2">
    <source>
        <dbReference type="Proteomes" id="UP000008084"/>
    </source>
</evidence>
<gene>
    <name evidence="1" type="ordered locus">Y11_38301</name>
</gene>
<sequence length="47" mass="5627">MNFLLLSHCLIWRAFLGEINKITCFNPDNKTEMKAFVTTIYFVFFFT</sequence>
<proteinExistence type="predicted"/>
<dbReference type="HOGENOM" id="CLU_3174996_0_0_6"/>
<dbReference type="AlphaFoldDB" id="A0A0H3NYH4"/>
<dbReference type="KEGG" id="yey:Y11_38301"/>
<evidence type="ECO:0000313" key="1">
    <source>
        <dbReference type="EMBL" id="CBY28700.1"/>
    </source>
</evidence>
<reference evidence="1 2" key="1">
    <citation type="journal article" date="2011" name="J. Bacteriol.">
        <title>Complete genome sequence of Yersinia enterocolitica subsp. palearctica serogroup O:3.</title>
        <authorList>
            <person name="Batzilla J."/>
            <person name="Hoper D."/>
            <person name="Antonenka U."/>
            <person name="Heesemann J."/>
            <person name="Rakin A."/>
        </authorList>
    </citation>
    <scope>NUCLEOTIDE SEQUENCE [LARGE SCALE GENOMIC DNA]</scope>
    <source>
        <strain evidence="2">DSM 13030 / CIP 106945 / Y11</strain>
    </source>
</reference>
<dbReference type="PATRIC" id="fig|930944.6.peg.3811"/>
<dbReference type="EMBL" id="FR729477">
    <property type="protein sequence ID" value="CBY28700.1"/>
    <property type="molecule type" value="Genomic_DNA"/>
</dbReference>